<dbReference type="Gene3D" id="1.20.5.1030">
    <property type="entry name" value="Preprotein translocase secy subunit"/>
    <property type="match status" value="1"/>
</dbReference>
<dbReference type="Proteomes" id="UP001595885">
    <property type="component" value="Unassembled WGS sequence"/>
</dbReference>
<keyword evidence="6 8" id="KW-0811">Translocation</keyword>
<keyword evidence="5 8" id="KW-1133">Transmembrane helix</keyword>
<evidence type="ECO:0000256" key="6">
    <source>
        <dbReference type="ARBA" id="ARBA00023010"/>
    </source>
</evidence>
<sequence length="65" mass="7364">MTKVVNYITEAFGELKSNVTWTSWAELQKLTIVVAVFSVLFALLTFGVDQVFEVVVKNIYSFLKS</sequence>
<dbReference type="InterPro" id="IPR038379">
    <property type="entry name" value="SecE_sf"/>
</dbReference>
<keyword evidence="4 8" id="KW-0653">Protein transport</keyword>
<reference evidence="10" key="1">
    <citation type="journal article" date="2019" name="Int. J. Syst. Evol. Microbiol.">
        <title>The Global Catalogue of Microorganisms (GCM) 10K type strain sequencing project: providing services to taxonomists for standard genome sequencing and annotation.</title>
        <authorList>
            <consortium name="The Broad Institute Genomics Platform"/>
            <consortium name="The Broad Institute Genome Sequencing Center for Infectious Disease"/>
            <person name="Wu L."/>
            <person name="Ma J."/>
        </authorList>
    </citation>
    <scope>NUCLEOTIDE SEQUENCE [LARGE SCALE GENOMIC DNA]</scope>
    <source>
        <strain evidence="10">CCUG 50349</strain>
    </source>
</reference>
<dbReference type="EMBL" id="JBHSGW010000002">
    <property type="protein sequence ID" value="MFC4738889.1"/>
    <property type="molecule type" value="Genomic_DNA"/>
</dbReference>
<evidence type="ECO:0000256" key="3">
    <source>
        <dbReference type="ARBA" id="ARBA00022692"/>
    </source>
</evidence>
<proteinExistence type="inferred from homology"/>
<comment type="subcellular location">
    <subcellularLocation>
        <location evidence="8">Cell membrane</location>
        <topology evidence="8">Single-pass membrane protein</topology>
    </subcellularLocation>
    <subcellularLocation>
        <location evidence="1">Membrane</location>
    </subcellularLocation>
</comment>
<accession>A0ABV9P3V6</accession>
<feature type="transmembrane region" description="Helical" evidence="8">
    <location>
        <begin position="30"/>
        <end position="56"/>
    </location>
</feature>
<comment type="function">
    <text evidence="8">Essential subunit of the Sec protein translocation channel SecYEG. Clamps together the 2 halves of SecY. May contact the channel plug during translocation.</text>
</comment>
<keyword evidence="2 8" id="KW-0813">Transport</keyword>
<evidence type="ECO:0000256" key="4">
    <source>
        <dbReference type="ARBA" id="ARBA00022927"/>
    </source>
</evidence>
<evidence type="ECO:0000256" key="1">
    <source>
        <dbReference type="ARBA" id="ARBA00004370"/>
    </source>
</evidence>
<comment type="caution">
    <text evidence="9">The sequence shown here is derived from an EMBL/GenBank/DDBJ whole genome shotgun (WGS) entry which is preliminary data.</text>
</comment>
<evidence type="ECO:0000256" key="5">
    <source>
        <dbReference type="ARBA" id="ARBA00022989"/>
    </source>
</evidence>
<gene>
    <name evidence="8 9" type="primary">secE</name>
    <name evidence="9" type="ORF">ACFO3U_02660</name>
</gene>
<evidence type="ECO:0000313" key="9">
    <source>
        <dbReference type="EMBL" id="MFC4738889.1"/>
    </source>
</evidence>
<dbReference type="InterPro" id="IPR001901">
    <property type="entry name" value="Translocase_SecE/Sec61-g"/>
</dbReference>
<dbReference type="InterPro" id="IPR005807">
    <property type="entry name" value="SecE_bac"/>
</dbReference>
<evidence type="ECO:0000256" key="8">
    <source>
        <dbReference type="HAMAP-Rule" id="MF_00422"/>
    </source>
</evidence>
<evidence type="ECO:0000256" key="2">
    <source>
        <dbReference type="ARBA" id="ARBA00022448"/>
    </source>
</evidence>
<comment type="similarity">
    <text evidence="8">Belongs to the SecE/SEC61-gamma family.</text>
</comment>
<protein>
    <recommendedName>
        <fullName evidence="8">Protein translocase subunit SecE</fullName>
    </recommendedName>
</protein>
<keyword evidence="10" id="KW-1185">Reference proteome</keyword>
<organism evidence="9 10">
    <name type="scientific">Flavobacterium ponti</name>
    <dbReference type="NCBI Taxonomy" id="665133"/>
    <lineage>
        <taxon>Bacteria</taxon>
        <taxon>Pseudomonadati</taxon>
        <taxon>Bacteroidota</taxon>
        <taxon>Flavobacteriia</taxon>
        <taxon>Flavobacteriales</taxon>
        <taxon>Flavobacteriaceae</taxon>
        <taxon>Flavobacterium</taxon>
    </lineage>
</organism>
<dbReference type="NCBIfam" id="TIGR00964">
    <property type="entry name" value="secE_bact"/>
    <property type="match status" value="1"/>
</dbReference>
<dbReference type="RefSeq" id="WP_379738178.1">
    <property type="nucleotide sequence ID" value="NZ_JBHSGW010000002.1"/>
</dbReference>
<evidence type="ECO:0000256" key="7">
    <source>
        <dbReference type="ARBA" id="ARBA00023136"/>
    </source>
</evidence>
<name>A0ABV9P3V6_9FLAO</name>
<dbReference type="HAMAP" id="MF_00422">
    <property type="entry name" value="SecE"/>
    <property type="match status" value="1"/>
</dbReference>
<keyword evidence="8" id="KW-1003">Cell membrane</keyword>
<keyword evidence="3 8" id="KW-0812">Transmembrane</keyword>
<comment type="subunit">
    <text evidence="8">Component of the Sec protein translocase complex. Heterotrimer consisting of SecY, SecE and SecG subunits. The heterotrimers can form oligomers, although 1 heterotrimer is thought to be able to translocate proteins. Interacts with the ribosome. Interacts with SecDF, and other proteins may be involved. Interacts with SecA.</text>
</comment>
<evidence type="ECO:0000313" key="10">
    <source>
        <dbReference type="Proteomes" id="UP001595885"/>
    </source>
</evidence>
<keyword evidence="7 8" id="KW-0472">Membrane</keyword>
<dbReference type="Pfam" id="PF00584">
    <property type="entry name" value="SecE"/>
    <property type="match status" value="1"/>
</dbReference>